<comment type="caution">
    <text evidence="9">The sequence shown here is derived from an EMBL/GenBank/DDBJ whole genome shotgun (WGS) entry which is preliminary data.</text>
</comment>
<dbReference type="InterPro" id="IPR011611">
    <property type="entry name" value="PfkB_dom"/>
</dbReference>
<dbReference type="RefSeq" id="WP_172189784.1">
    <property type="nucleotide sequence ID" value="NZ_CAWPPK010000286.1"/>
</dbReference>
<keyword evidence="5" id="KW-0511">Multifunctional enzyme</keyword>
<evidence type="ECO:0000256" key="4">
    <source>
        <dbReference type="ARBA" id="ARBA00022777"/>
    </source>
</evidence>
<keyword evidence="3" id="KW-0808">Transferase</keyword>
<organism evidence="9 10">
    <name type="scientific">Microcoleus asticus IPMA8</name>
    <dbReference type="NCBI Taxonomy" id="2563858"/>
    <lineage>
        <taxon>Bacteria</taxon>
        <taxon>Bacillati</taxon>
        <taxon>Cyanobacteriota</taxon>
        <taxon>Cyanophyceae</taxon>
        <taxon>Oscillatoriophycideae</taxon>
        <taxon>Oscillatoriales</taxon>
        <taxon>Microcoleaceae</taxon>
        <taxon>Microcoleus</taxon>
        <taxon>Microcoleus asticus</taxon>
    </lineage>
</organism>
<dbReference type="PANTHER" id="PTHR46969">
    <property type="entry name" value="BIFUNCTIONAL PROTEIN HLDE"/>
    <property type="match status" value="1"/>
</dbReference>
<evidence type="ECO:0000256" key="3">
    <source>
        <dbReference type="ARBA" id="ARBA00022679"/>
    </source>
</evidence>
<name>A0ABX2D082_9CYAN</name>
<dbReference type="InterPro" id="IPR014729">
    <property type="entry name" value="Rossmann-like_a/b/a_fold"/>
</dbReference>
<comment type="function">
    <text evidence="2">Catalyzes the ADP transfer from ATP to D-glycero-beta-D-manno-heptose 1-phosphate, yielding ADP-D-glycero-beta-D-manno-heptose.</text>
</comment>
<evidence type="ECO:0000259" key="8">
    <source>
        <dbReference type="Pfam" id="PF01467"/>
    </source>
</evidence>
<feature type="domain" description="Cytidyltransferase-like" evidence="8">
    <location>
        <begin position="32"/>
        <end position="160"/>
    </location>
</feature>
<gene>
    <name evidence="9" type="primary">hldE_1</name>
    <name evidence="9" type="ORF">E5S67_03751</name>
</gene>
<dbReference type="CDD" id="cd01172">
    <property type="entry name" value="RfaE_like"/>
    <property type="match status" value="1"/>
</dbReference>
<sequence>MEIAINTEKYLDFETCAEVLARYRQQGSKIVLCNGVFDLLHPGHIAHLQAAKAMGDLLVISLTATPYVNRGPGRPIFSDELRLSSLAALACVDYVILTPKVTALEVIEKVRPHIYCKGDEYADASKDVTKNIDLEVAQVRAFGGDVRYTQEITFSSTRLINNYLNVVPAELKDYARDLTQQYPFEQVRDAVEAMQPLKVLVLGDVIIDEFVHCTVQGLTSKGRAPSTRFVKKEQHLGGIFAIARHLASFANSVTVASAIGSEPDVHRLIANHINDSSLHLNLHQAEGYSTITKCRYIEQQGTTKGYTQLFAINSIDEDGLAPQERQKLLDSLEKSIKSYDIVVLADYGHGLIDSSVMELVQAQAPFLAVNCQTNSANYGYNLISKYRRADTFCIDEQELRLAFSNRYGDRHELLKLLQSHLGAQQGWLTMADSGSLGIQADGELEMTPAMTQQVKDTTGAGDAFFALASLSAKLGLPLRLGSFLGNLAGAITANILGNEKPVEKARLLKFAKTICTF</sequence>
<dbReference type="InterPro" id="IPR029056">
    <property type="entry name" value="Ribokinase-like"/>
</dbReference>
<keyword evidence="10" id="KW-1185">Reference proteome</keyword>
<dbReference type="Proteomes" id="UP000702425">
    <property type="component" value="Unassembled WGS sequence"/>
</dbReference>
<comment type="function">
    <text evidence="1">Catalyzes the phosphorylation of D-glycero-D-manno-heptose 7-phosphate at the C-1 position to selectively form D-glycero-beta-D-manno-heptose-1,7-bisphosphate.</text>
</comment>
<dbReference type="NCBIfam" id="TIGR00125">
    <property type="entry name" value="cyt_tran_rel"/>
    <property type="match status" value="1"/>
</dbReference>
<proteinExistence type="predicted"/>
<dbReference type="Gene3D" id="3.40.1190.20">
    <property type="match status" value="1"/>
</dbReference>
<evidence type="ECO:0000256" key="5">
    <source>
        <dbReference type="ARBA" id="ARBA00023268"/>
    </source>
</evidence>
<dbReference type="SUPFAM" id="SSF53613">
    <property type="entry name" value="Ribokinase-like"/>
    <property type="match status" value="1"/>
</dbReference>
<dbReference type="InterPro" id="IPR011913">
    <property type="entry name" value="RfaE_dom_I"/>
</dbReference>
<evidence type="ECO:0000259" key="7">
    <source>
        <dbReference type="Pfam" id="PF00294"/>
    </source>
</evidence>
<feature type="domain" description="Carbohydrate kinase PfkB" evidence="7">
    <location>
        <begin position="233"/>
        <end position="494"/>
    </location>
</feature>
<evidence type="ECO:0000256" key="6">
    <source>
        <dbReference type="ARBA" id="ARBA00023277"/>
    </source>
</evidence>
<reference evidence="9 10" key="1">
    <citation type="journal article" date="2020" name="Sci. Rep.">
        <title>A novel cyanobacterial geosmin producer, revising GeoA distribution and dispersion patterns in Bacteria.</title>
        <authorList>
            <person name="Churro C."/>
            <person name="Semedo-Aguiar A.P."/>
            <person name="Silva A.D."/>
            <person name="Pereira-Leal J.B."/>
            <person name="Leite R.B."/>
        </authorList>
    </citation>
    <scope>NUCLEOTIDE SEQUENCE [LARGE SCALE GENOMIC DNA]</scope>
    <source>
        <strain evidence="9 10">IPMA8</strain>
    </source>
</reference>
<evidence type="ECO:0000313" key="9">
    <source>
        <dbReference type="EMBL" id="NQE35989.1"/>
    </source>
</evidence>
<evidence type="ECO:0000313" key="10">
    <source>
        <dbReference type="Proteomes" id="UP000702425"/>
    </source>
</evidence>
<dbReference type="Pfam" id="PF00294">
    <property type="entry name" value="PfkB"/>
    <property type="match status" value="1"/>
</dbReference>
<keyword evidence="4" id="KW-0418">Kinase</keyword>
<dbReference type="PANTHER" id="PTHR46969:SF1">
    <property type="entry name" value="BIFUNCTIONAL PROTEIN HLDE"/>
    <property type="match status" value="1"/>
</dbReference>
<dbReference type="Pfam" id="PF01467">
    <property type="entry name" value="CTP_transf_like"/>
    <property type="match status" value="1"/>
</dbReference>
<protein>
    <submittedName>
        <fullName evidence="9">Bifunctional protein HldE</fullName>
    </submittedName>
</protein>
<evidence type="ECO:0000256" key="2">
    <source>
        <dbReference type="ARBA" id="ARBA00003753"/>
    </source>
</evidence>
<keyword evidence="6" id="KW-0119">Carbohydrate metabolism</keyword>
<dbReference type="SUPFAM" id="SSF52374">
    <property type="entry name" value="Nucleotidylyl transferase"/>
    <property type="match status" value="1"/>
</dbReference>
<dbReference type="InterPro" id="IPR004821">
    <property type="entry name" value="Cyt_trans-like"/>
</dbReference>
<dbReference type="Gene3D" id="3.40.50.620">
    <property type="entry name" value="HUPs"/>
    <property type="match status" value="1"/>
</dbReference>
<dbReference type="EMBL" id="SRRZ01000070">
    <property type="protein sequence ID" value="NQE35989.1"/>
    <property type="molecule type" value="Genomic_DNA"/>
</dbReference>
<evidence type="ECO:0000256" key="1">
    <source>
        <dbReference type="ARBA" id="ARBA00002319"/>
    </source>
</evidence>
<accession>A0ABX2D082</accession>